<organism evidence="2 3">
    <name type="scientific">Homarus americanus</name>
    <name type="common">American lobster</name>
    <dbReference type="NCBI Taxonomy" id="6706"/>
    <lineage>
        <taxon>Eukaryota</taxon>
        <taxon>Metazoa</taxon>
        <taxon>Ecdysozoa</taxon>
        <taxon>Arthropoda</taxon>
        <taxon>Crustacea</taxon>
        <taxon>Multicrustacea</taxon>
        <taxon>Malacostraca</taxon>
        <taxon>Eumalacostraca</taxon>
        <taxon>Eucarida</taxon>
        <taxon>Decapoda</taxon>
        <taxon>Pleocyemata</taxon>
        <taxon>Astacidea</taxon>
        <taxon>Nephropoidea</taxon>
        <taxon>Nephropidae</taxon>
        <taxon>Homarus</taxon>
    </lineage>
</organism>
<reference evidence="2" key="1">
    <citation type="journal article" date="2021" name="Sci. Adv.">
        <title>The American lobster genome reveals insights on longevity, neural, and immune adaptations.</title>
        <authorList>
            <person name="Polinski J.M."/>
            <person name="Zimin A.V."/>
            <person name="Clark K.F."/>
            <person name="Kohn A.B."/>
            <person name="Sadowski N."/>
            <person name="Timp W."/>
            <person name="Ptitsyn A."/>
            <person name="Khanna P."/>
            <person name="Romanova D.Y."/>
            <person name="Williams P."/>
            <person name="Greenwood S.J."/>
            <person name="Moroz L.L."/>
            <person name="Walt D.R."/>
            <person name="Bodnar A.G."/>
        </authorList>
    </citation>
    <scope>NUCLEOTIDE SEQUENCE</scope>
    <source>
        <strain evidence="2">GMGI-L3</strain>
    </source>
</reference>
<name>A0A8J5JJ03_HOMAM</name>
<keyword evidence="3" id="KW-1185">Reference proteome</keyword>
<evidence type="ECO:0000313" key="2">
    <source>
        <dbReference type="EMBL" id="KAG7155203.1"/>
    </source>
</evidence>
<evidence type="ECO:0000256" key="1">
    <source>
        <dbReference type="SAM" id="MobiDB-lite"/>
    </source>
</evidence>
<feature type="compositionally biased region" description="Acidic residues" evidence="1">
    <location>
        <begin position="1"/>
        <end position="14"/>
    </location>
</feature>
<proteinExistence type="predicted"/>
<evidence type="ECO:0000313" key="3">
    <source>
        <dbReference type="Proteomes" id="UP000747542"/>
    </source>
</evidence>
<accession>A0A8J5JJ03</accession>
<dbReference type="AlphaFoldDB" id="A0A8J5JJ03"/>
<dbReference type="EMBL" id="JAHLQT010042611">
    <property type="protein sequence ID" value="KAG7155203.1"/>
    <property type="molecule type" value="Genomic_DNA"/>
</dbReference>
<protein>
    <submittedName>
        <fullName evidence="2">RILP-like protein-like 1</fullName>
    </submittedName>
</protein>
<dbReference type="Proteomes" id="UP000747542">
    <property type="component" value="Unassembled WGS sequence"/>
</dbReference>
<gene>
    <name evidence="2" type="primary">Rilpl-L1</name>
    <name evidence="2" type="ORF">Hamer_G024557</name>
</gene>
<sequence length="69" mass="7654">MKDAGEEEEEEEEPPVQGPMPYEPDDAPWKRGESGIRKFFGYLNTIKSRLIGGVEDKLLAGVQEGQSTS</sequence>
<feature type="region of interest" description="Disordered" evidence="1">
    <location>
        <begin position="1"/>
        <end position="33"/>
    </location>
</feature>
<comment type="caution">
    <text evidence="2">The sequence shown here is derived from an EMBL/GenBank/DDBJ whole genome shotgun (WGS) entry which is preliminary data.</text>
</comment>